<evidence type="ECO:0000256" key="2">
    <source>
        <dbReference type="ARBA" id="ARBA00007639"/>
    </source>
</evidence>
<dbReference type="CDD" id="cd01536">
    <property type="entry name" value="PBP1_ABC_sugar_binding-like"/>
    <property type="match status" value="1"/>
</dbReference>
<dbReference type="InterPro" id="IPR025997">
    <property type="entry name" value="SBP_2_dom"/>
</dbReference>
<reference evidence="5" key="2">
    <citation type="submission" date="2021-04" db="EMBL/GenBank/DDBJ databases">
        <authorList>
            <person name="Gilroy R."/>
        </authorList>
    </citation>
    <scope>NUCLEOTIDE SEQUENCE</scope>
    <source>
        <strain evidence="5">USASDec5-558</strain>
    </source>
</reference>
<dbReference type="GO" id="GO:0030313">
    <property type="term" value="C:cell envelope"/>
    <property type="evidence" value="ECO:0007669"/>
    <property type="project" value="UniProtKB-SubCell"/>
</dbReference>
<dbReference type="Gene3D" id="3.40.50.2300">
    <property type="match status" value="2"/>
</dbReference>
<comment type="subcellular location">
    <subcellularLocation>
        <location evidence="1">Cell envelope</location>
    </subcellularLocation>
</comment>
<dbReference type="PANTHER" id="PTHR46847">
    <property type="entry name" value="D-ALLOSE-BINDING PERIPLASMIC PROTEIN-RELATED"/>
    <property type="match status" value="1"/>
</dbReference>
<dbReference type="SUPFAM" id="SSF53822">
    <property type="entry name" value="Periplasmic binding protein-like I"/>
    <property type="match status" value="1"/>
</dbReference>
<reference evidence="5" key="1">
    <citation type="journal article" date="2021" name="PeerJ">
        <title>Extensive microbial diversity within the chicken gut microbiome revealed by metagenomics and culture.</title>
        <authorList>
            <person name="Gilroy R."/>
            <person name="Ravi A."/>
            <person name="Getino M."/>
            <person name="Pursley I."/>
            <person name="Horton D.L."/>
            <person name="Alikhan N.F."/>
            <person name="Baker D."/>
            <person name="Gharbi K."/>
            <person name="Hall N."/>
            <person name="Watson M."/>
            <person name="Adriaenssens E.M."/>
            <person name="Foster-Nyarko E."/>
            <person name="Jarju S."/>
            <person name="Secka A."/>
            <person name="Antonio M."/>
            <person name="Oren A."/>
            <person name="Chaudhuri R.R."/>
            <person name="La Ragione R."/>
            <person name="Hildebrand F."/>
            <person name="Pallen M.J."/>
        </authorList>
    </citation>
    <scope>NUCLEOTIDE SEQUENCE</scope>
    <source>
        <strain evidence="5">USASDec5-558</strain>
    </source>
</reference>
<comment type="caution">
    <text evidence="5">The sequence shown here is derived from an EMBL/GenBank/DDBJ whole genome shotgun (WGS) entry which is preliminary data.</text>
</comment>
<dbReference type="AlphaFoldDB" id="A0A9D2B235"/>
<dbReference type="EMBL" id="DXEV01000179">
    <property type="protein sequence ID" value="HIX57609.1"/>
    <property type="molecule type" value="Genomic_DNA"/>
</dbReference>
<protein>
    <submittedName>
        <fullName evidence="5">Sugar ABC transporter substrate-binding protein</fullName>
    </submittedName>
</protein>
<feature type="domain" description="Periplasmic binding protein" evidence="4">
    <location>
        <begin position="20"/>
        <end position="275"/>
    </location>
</feature>
<sequence>MSLVLGVPAAEAKDPKDIRIAYSAPQLANPWFRGVKAGMDKACAELGIQCVAVDAQNSKTKQGEDIRKMITDGYDAIFATALDPYNLSQLFSLAKSFGIVTGSIAQTAINSNLMYGMDEFAYGKAIGTQAANWAKKNLKCKGKVALLTQDNIATVRARGDGVVKAIRTICPELQIVARFHADDPFRGMSIMEIVIPRHPDLDMVVATTDSGGIGGYIIMTANGLVGDKHAVFSGDATPDAITLMKEPNSIYRGTVDLSPVHGGYESIRILYNMIQYGAPKSPVVRQLPYVEVSQEKVRSDDFKLANQ</sequence>
<keyword evidence="3" id="KW-0732">Signal</keyword>
<dbReference type="InterPro" id="IPR028082">
    <property type="entry name" value="Peripla_BP_I"/>
</dbReference>
<proteinExistence type="inferred from homology"/>
<evidence type="ECO:0000313" key="5">
    <source>
        <dbReference type="EMBL" id="HIX57609.1"/>
    </source>
</evidence>
<evidence type="ECO:0000313" key="6">
    <source>
        <dbReference type="Proteomes" id="UP000886829"/>
    </source>
</evidence>
<dbReference type="PANTHER" id="PTHR46847:SF1">
    <property type="entry name" value="D-ALLOSE-BINDING PERIPLASMIC PROTEIN-RELATED"/>
    <property type="match status" value="1"/>
</dbReference>
<gene>
    <name evidence="5" type="ORF">H9850_09100</name>
</gene>
<dbReference type="GO" id="GO:0030246">
    <property type="term" value="F:carbohydrate binding"/>
    <property type="evidence" value="ECO:0007669"/>
    <property type="project" value="UniProtKB-ARBA"/>
</dbReference>
<dbReference type="Pfam" id="PF13407">
    <property type="entry name" value="Peripla_BP_4"/>
    <property type="match status" value="1"/>
</dbReference>
<dbReference type="Proteomes" id="UP000886829">
    <property type="component" value="Unassembled WGS sequence"/>
</dbReference>
<name>A0A9D2B235_9GAMM</name>
<evidence type="ECO:0000256" key="1">
    <source>
        <dbReference type="ARBA" id="ARBA00004196"/>
    </source>
</evidence>
<dbReference type="GO" id="GO:0055085">
    <property type="term" value="P:transmembrane transport"/>
    <property type="evidence" value="ECO:0007669"/>
    <property type="project" value="UniProtKB-ARBA"/>
</dbReference>
<evidence type="ECO:0000259" key="4">
    <source>
        <dbReference type="Pfam" id="PF13407"/>
    </source>
</evidence>
<organism evidence="5 6">
    <name type="scientific">Candidatus Anaerobiospirillum pullistercoris</name>
    <dbReference type="NCBI Taxonomy" id="2838452"/>
    <lineage>
        <taxon>Bacteria</taxon>
        <taxon>Pseudomonadati</taxon>
        <taxon>Pseudomonadota</taxon>
        <taxon>Gammaproteobacteria</taxon>
        <taxon>Aeromonadales</taxon>
        <taxon>Succinivibrionaceae</taxon>
        <taxon>Anaerobiospirillum</taxon>
    </lineage>
</organism>
<comment type="similarity">
    <text evidence="2">Belongs to the bacterial solute-binding protein 2 family.</text>
</comment>
<accession>A0A9D2B235</accession>
<evidence type="ECO:0000256" key="3">
    <source>
        <dbReference type="ARBA" id="ARBA00022729"/>
    </source>
</evidence>